<evidence type="ECO:0000313" key="2">
    <source>
        <dbReference type="WBParaSite" id="PSAMB.scaffold1623size29303.g14196.t1"/>
    </source>
</evidence>
<dbReference type="AlphaFoldDB" id="A0A914V869"/>
<dbReference type="GO" id="GO:0003676">
    <property type="term" value="F:nucleic acid binding"/>
    <property type="evidence" value="ECO:0007669"/>
    <property type="project" value="InterPro"/>
</dbReference>
<accession>A0A914V869</accession>
<evidence type="ECO:0000313" key="1">
    <source>
        <dbReference type="Proteomes" id="UP000887566"/>
    </source>
</evidence>
<dbReference type="Proteomes" id="UP000887566">
    <property type="component" value="Unplaced"/>
</dbReference>
<protein>
    <submittedName>
        <fullName evidence="2">Uncharacterized protein</fullName>
    </submittedName>
</protein>
<dbReference type="WBParaSite" id="PSAMB.scaffold1623size29303.g14196.t1">
    <property type="protein sequence ID" value="PSAMB.scaffold1623size29303.g14196.t1"/>
    <property type="gene ID" value="PSAMB.scaffold1623size29303.g14196"/>
</dbReference>
<reference evidence="2" key="1">
    <citation type="submission" date="2022-11" db="UniProtKB">
        <authorList>
            <consortium name="WormBaseParasite"/>
        </authorList>
    </citation>
    <scope>IDENTIFICATION</scope>
</reference>
<dbReference type="PANTHER" id="PTHR47326:SF1">
    <property type="entry name" value="HTH PSQ-TYPE DOMAIN-CONTAINING PROTEIN"/>
    <property type="match status" value="1"/>
</dbReference>
<dbReference type="PANTHER" id="PTHR47326">
    <property type="entry name" value="TRANSPOSABLE ELEMENT TC3 TRANSPOSASE-LIKE PROTEIN"/>
    <property type="match status" value="1"/>
</dbReference>
<dbReference type="Gene3D" id="3.30.420.10">
    <property type="entry name" value="Ribonuclease H-like superfamily/Ribonuclease H"/>
    <property type="match status" value="1"/>
</dbReference>
<name>A0A914V869_9BILA</name>
<keyword evidence="1" id="KW-1185">Reference proteome</keyword>
<dbReference type="InterPro" id="IPR036397">
    <property type="entry name" value="RNaseH_sf"/>
</dbReference>
<proteinExistence type="predicted"/>
<sequence length="116" mass="13660">MERHRILHRDVRDGVNENFDGRWMGCGSPKMPWPSCSPDMTPYDFFLWGFIKPTMYTTKPRAVPELKDRIRNAFGQVSDEMQQKTLLQYRDRLEHVLKMKAATESNITRDRLIGIS</sequence>
<organism evidence="1 2">
    <name type="scientific">Plectus sambesii</name>
    <dbReference type="NCBI Taxonomy" id="2011161"/>
    <lineage>
        <taxon>Eukaryota</taxon>
        <taxon>Metazoa</taxon>
        <taxon>Ecdysozoa</taxon>
        <taxon>Nematoda</taxon>
        <taxon>Chromadorea</taxon>
        <taxon>Plectida</taxon>
        <taxon>Plectina</taxon>
        <taxon>Plectoidea</taxon>
        <taxon>Plectidae</taxon>
        <taxon>Plectus</taxon>
    </lineage>
</organism>